<dbReference type="PROSITE" id="PS50103">
    <property type="entry name" value="ZF_C3H1"/>
    <property type="match status" value="3"/>
</dbReference>
<feature type="compositionally biased region" description="Polar residues" evidence="7">
    <location>
        <begin position="1017"/>
        <end position="1031"/>
    </location>
</feature>
<dbReference type="SMART" id="SM00356">
    <property type="entry name" value="ZnF_C3H1"/>
    <property type="match status" value="5"/>
</dbReference>
<evidence type="ECO:0000256" key="7">
    <source>
        <dbReference type="SAM" id="MobiDB-lite"/>
    </source>
</evidence>
<feature type="compositionally biased region" description="Polar residues" evidence="7">
    <location>
        <begin position="1709"/>
        <end position="1719"/>
    </location>
</feature>
<evidence type="ECO:0000256" key="3">
    <source>
        <dbReference type="ARBA" id="ARBA00022771"/>
    </source>
</evidence>
<comment type="caution">
    <text evidence="9">The sequence shown here is derived from an EMBL/GenBank/DDBJ whole genome shotgun (WGS) entry which is preliminary data.</text>
</comment>
<protein>
    <submittedName>
        <fullName evidence="9">Zinc finger CCCH domain-containing protein 7</fullName>
    </submittedName>
</protein>
<feature type="zinc finger region" description="C3H1-type" evidence="6">
    <location>
        <begin position="1590"/>
        <end position="1617"/>
    </location>
</feature>
<evidence type="ECO:0000256" key="4">
    <source>
        <dbReference type="ARBA" id="ARBA00022833"/>
    </source>
</evidence>
<dbReference type="FunFam" id="4.10.1000.10:FF:000022">
    <property type="entry name" value="Zinc finger CCCH domain-containing protein 7"/>
    <property type="match status" value="1"/>
</dbReference>
<gene>
    <name evidence="9" type="ORF">G2W53_012127</name>
</gene>
<keyword evidence="10" id="KW-1185">Reference proteome</keyword>
<dbReference type="EMBL" id="JAAIUW010000005">
    <property type="protein sequence ID" value="KAF7829794.1"/>
    <property type="molecule type" value="Genomic_DNA"/>
</dbReference>
<keyword evidence="3 6" id="KW-0863">Zinc-finger</keyword>
<feature type="zinc finger region" description="C3H1-type" evidence="6">
    <location>
        <begin position="1508"/>
        <end position="1537"/>
    </location>
</feature>
<dbReference type="Gene3D" id="4.10.1000.10">
    <property type="entry name" value="Zinc finger, CCCH-type"/>
    <property type="match status" value="2"/>
</dbReference>
<evidence type="ECO:0000256" key="5">
    <source>
        <dbReference type="ARBA" id="ARBA00023125"/>
    </source>
</evidence>
<evidence type="ECO:0000256" key="1">
    <source>
        <dbReference type="ARBA" id="ARBA00022723"/>
    </source>
</evidence>
<reference evidence="9" key="1">
    <citation type="submission" date="2020-09" db="EMBL/GenBank/DDBJ databases">
        <title>Genome-Enabled Discovery of Anthraquinone Biosynthesis in Senna tora.</title>
        <authorList>
            <person name="Kang S.-H."/>
            <person name="Pandey R.P."/>
            <person name="Lee C.-M."/>
            <person name="Sim J.-S."/>
            <person name="Jeong J.-T."/>
            <person name="Choi B.-S."/>
            <person name="Jung M."/>
            <person name="Ginzburg D."/>
            <person name="Zhao K."/>
            <person name="Won S.Y."/>
            <person name="Oh T.-J."/>
            <person name="Yu Y."/>
            <person name="Kim N.-H."/>
            <person name="Lee O.R."/>
            <person name="Lee T.-H."/>
            <person name="Bashyal P."/>
            <person name="Kim T.-S."/>
            <person name="Lee W.-H."/>
            <person name="Kawkins C."/>
            <person name="Kim C.-K."/>
            <person name="Kim J.S."/>
            <person name="Ahn B.O."/>
            <person name="Rhee S.Y."/>
            <person name="Sohng J.K."/>
        </authorList>
    </citation>
    <scope>NUCLEOTIDE SEQUENCE</scope>
    <source>
        <tissue evidence="9">Leaf</tissue>
    </source>
</reference>
<feature type="domain" description="C3H1-type" evidence="8">
    <location>
        <begin position="1508"/>
        <end position="1537"/>
    </location>
</feature>
<feature type="domain" description="C3H1-type" evidence="8">
    <location>
        <begin position="1590"/>
        <end position="1617"/>
    </location>
</feature>
<evidence type="ECO:0000313" key="10">
    <source>
        <dbReference type="Proteomes" id="UP000634136"/>
    </source>
</evidence>
<dbReference type="OrthoDB" id="3247158at2759"/>
<dbReference type="PANTHER" id="PTHR46156">
    <property type="entry name" value="CCCH ZINGC FINGER"/>
    <property type="match status" value="1"/>
</dbReference>
<feature type="region of interest" description="Disordered" evidence="7">
    <location>
        <begin position="262"/>
        <end position="282"/>
    </location>
</feature>
<feature type="region of interest" description="Disordered" evidence="7">
    <location>
        <begin position="977"/>
        <end position="1031"/>
    </location>
</feature>
<dbReference type="GO" id="GO:0005634">
    <property type="term" value="C:nucleus"/>
    <property type="evidence" value="ECO:0007669"/>
    <property type="project" value="UniProtKB-ARBA"/>
</dbReference>
<feature type="region of interest" description="Disordered" evidence="7">
    <location>
        <begin position="1080"/>
        <end position="1115"/>
    </location>
</feature>
<name>A0A834TXK0_9FABA</name>
<organism evidence="9 10">
    <name type="scientific">Senna tora</name>
    <dbReference type="NCBI Taxonomy" id="362788"/>
    <lineage>
        <taxon>Eukaryota</taxon>
        <taxon>Viridiplantae</taxon>
        <taxon>Streptophyta</taxon>
        <taxon>Embryophyta</taxon>
        <taxon>Tracheophyta</taxon>
        <taxon>Spermatophyta</taxon>
        <taxon>Magnoliopsida</taxon>
        <taxon>eudicotyledons</taxon>
        <taxon>Gunneridae</taxon>
        <taxon>Pentapetalae</taxon>
        <taxon>rosids</taxon>
        <taxon>fabids</taxon>
        <taxon>Fabales</taxon>
        <taxon>Fabaceae</taxon>
        <taxon>Caesalpinioideae</taxon>
        <taxon>Cassia clade</taxon>
        <taxon>Senna</taxon>
    </lineage>
</organism>
<feature type="compositionally biased region" description="Polar residues" evidence="7">
    <location>
        <begin position="1080"/>
        <end position="1089"/>
    </location>
</feature>
<evidence type="ECO:0000313" key="9">
    <source>
        <dbReference type="EMBL" id="KAF7829794.1"/>
    </source>
</evidence>
<accession>A0A834TXK0</accession>
<feature type="domain" description="C3H1-type" evidence="8">
    <location>
        <begin position="1563"/>
        <end position="1589"/>
    </location>
</feature>
<evidence type="ECO:0000259" key="8">
    <source>
        <dbReference type="PROSITE" id="PS50103"/>
    </source>
</evidence>
<dbReference type="InterPro" id="IPR000571">
    <property type="entry name" value="Znf_CCCH"/>
</dbReference>
<evidence type="ECO:0000256" key="2">
    <source>
        <dbReference type="ARBA" id="ARBA00022737"/>
    </source>
</evidence>
<keyword evidence="4 6" id="KW-0862">Zinc</keyword>
<feature type="region of interest" description="Disordered" evidence="7">
    <location>
        <begin position="1703"/>
        <end position="1728"/>
    </location>
</feature>
<dbReference type="FunFam" id="4.10.1000.10:FF:000008">
    <property type="entry name" value="zinc finger CCCH domain-containing protein 3"/>
    <property type="match status" value="1"/>
</dbReference>
<feature type="compositionally biased region" description="Low complexity" evidence="7">
    <location>
        <begin position="1103"/>
        <end position="1115"/>
    </location>
</feature>
<keyword evidence="2" id="KW-0677">Repeat</keyword>
<feature type="compositionally biased region" description="Basic residues" evidence="7">
    <location>
        <begin position="1638"/>
        <end position="1649"/>
    </location>
</feature>
<feature type="region of interest" description="Disordered" evidence="7">
    <location>
        <begin position="1638"/>
        <end position="1664"/>
    </location>
</feature>
<feature type="zinc finger region" description="C3H1-type" evidence="6">
    <location>
        <begin position="1563"/>
        <end position="1589"/>
    </location>
</feature>
<proteinExistence type="predicted"/>
<dbReference type="PANTHER" id="PTHR46156:SF1">
    <property type="entry name" value="ZINC FINGER CCCH DOMAIN-CONTAINING PROTEIN 3"/>
    <property type="match status" value="1"/>
</dbReference>
<feature type="compositionally biased region" description="Basic and acidic residues" evidence="7">
    <location>
        <begin position="266"/>
        <end position="275"/>
    </location>
</feature>
<dbReference type="GO" id="GO:0003677">
    <property type="term" value="F:DNA binding"/>
    <property type="evidence" value="ECO:0007669"/>
    <property type="project" value="UniProtKB-KW"/>
</dbReference>
<feature type="region of interest" description="Disordered" evidence="7">
    <location>
        <begin position="1"/>
        <end position="34"/>
    </location>
</feature>
<sequence>MVKPNHRNRETEQLHYTSYADDSGSNSFRGKDQFEYSGYGMKTEEREGSPVELDISFKSNSLVAKAIVAPSSSAIVSDADVTSVSDTDLTSAEKKKNGLVSDYDFSDLKPAKPSTVTANLSSSPCKSNGVPCSGKDLQENVSDSQPYPSAIHNFHCKNEGAQTPKGIVPGDITKSCSGKTSPRVTKKKKIVKKVVKKVVSNPNLHVSSAISSSMLDKTVQADSVTFSPSFTSGSDKSETFLKEKITAVGKFSMPGCLQSSPSKVHLLPDNRKEDTPPLSMGTDTMLQVYKTDDNSEIGEVARVEKSENISSSPLGAGSIKDEKSDSDCLDADNFVHGLHSMKNTDKVANEVSLSPGQYSDVQCLENRYRVEDDTNCRLSSSAESVINTDVINTSDSANVRVSGLSFTGNSQEKVAVCDIRNDGKADCERKAIALTDNAILGENQETSIPVPICGMVDHFSSGETTIQDGQDCLKHSRVPMHGYGNWPTNSEDNITVPHGVIVRDSGKQASSLDFTMSPGNCATEQFPNAKFSERFGEEDTRNSKKRKVGTHLEFSSSNIGGIFPDPIQTVSIANVDTTFSPLKDPSPSEVSDAVVQSSEFSLHANKSGFTVLDEQGKITEAGVYFGNNGDNSADRASPMPKRNEVTTSHPNFSLCQAELCDAIVVATSCAEVPISISDNQTRQKEVAFSSITKCPTSPTLPYPEDSAKLYGNSLVGASIESMDTNRGTMTSECSETQHPGLEFNSLHEELASPNNQFPELEGEQNENGTAVVPINNTQEDIRVVGNTEREKIDIQAVEKCESIDIEQRSPSVVKSSDLQRKDDLPLEQDCLSCPADTDGVTISYSNALSDMFSPGTTSDIPDRRISDCPAIHNESIPVDEENVVSSFMVEHGSDLTDSTLPSEHTIENRKLDHATKCNNLIMEKIMPQSLQVYSKVMTKGLNSSCSEGGKNQPGSAIPTTIQGRFVFPKSKTSALSTHGSKLRTWHRTGNNSASLPGSKPSAGFAPSKRPISEKKGNFQNTSYIRKGNNSIVRKHTPVSALPQGSVNRSSSLGFDDFHFRKSTGSESKVDITDQTNLLKSGITHTSPEGQRTPPPPTDTKLPNQTTTSSEENRSSSLIELLSNADCDSASEPRKFMESYDALNSAEDALKSYVPVETQMGPSNNGEILVDANDVSVSSLNSKKIVYVKRKSNQLVASSNSCDLSVTADDTQAASSDGYYKRRKNQLVRTAFESHINQAVGMPIVAVNSEGKGTHKAVCNRRFSKKRSHKVVGTARKPLRASLVWTLCGANSSKNGSGAVHHQKVLPHLFPWKRATYLRNFIHNPALSSNASSLSAISKKLVLLRKRDTVYTRSSHGFSLRKSKVLGVGGSSLKWSKSIEKCSKKANEEATRAVAAVERKKREQKDVACISSRAKRQRIFRIGSVRYRMDPSGRTLHRISDDESPSSASIPSGLHAKRSYIPRRLVIGNDEYVRIGNGHQLIRDPKKRTRILANEKIRWSLHTARQRLARKQKYCQFFTRFGKCNKDDKKCPYIHDPSKVAVCTKFLNGLCSSPNCKLTHKVIPERMPDCSYFLQGLCTNRNCPYRHVNVNPKASVCEGFLRGYCADGNECPKKHSYVCPSFEATGICTQGTKCKLHHPQKQSKGKKRKRYGDQKNSRGRYFGSVPIDVSESGATVAPRQEEQNDDDLEGELADYISLDIDDEEVAESIGQPSEQATFSDSEPLDTQMDDVDELIKPVLIMKMDSRVQESSV</sequence>
<keyword evidence="5" id="KW-0238">DNA-binding</keyword>
<dbReference type="Proteomes" id="UP000634136">
    <property type="component" value="Unassembled WGS sequence"/>
</dbReference>
<keyword evidence="1 6" id="KW-0479">Metal-binding</keyword>
<evidence type="ECO:0000256" key="6">
    <source>
        <dbReference type="PROSITE-ProRule" id="PRU00723"/>
    </source>
</evidence>
<dbReference type="GO" id="GO:0008270">
    <property type="term" value="F:zinc ion binding"/>
    <property type="evidence" value="ECO:0007669"/>
    <property type="project" value="UniProtKB-KW"/>
</dbReference>